<dbReference type="AlphaFoldDB" id="A0A4Z0GX86"/>
<dbReference type="Pfam" id="PF14542">
    <property type="entry name" value="Acetyltransf_CG"/>
    <property type="match status" value="1"/>
</dbReference>
<dbReference type="GO" id="GO:0016747">
    <property type="term" value="F:acyltransferase activity, transferring groups other than amino-acyl groups"/>
    <property type="evidence" value="ECO:0007669"/>
    <property type="project" value="InterPro"/>
</dbReference>
<organism evidence="3 4">
    <name type="scientific">Halobacillus salinus</name>
    <dbReference type="NCBI Taxonomy" id="192814"/>
    <lineage>
        <taxon>Bacteria</taxon>
        <taxon>Bacillati</taxon>
        <taxon>Bacillota</taxon>
        <taxon>Bacilli</taxon>
        <taxon>Bacillales</taxon>
        <taxon>Bacillaceae</taxon>
        <taxon>Halobacillus</taxon>
    </lineage>
</organism>
<reference evidence="3 4" key="1">
    <citation type="journal article" date="2003" name="Int. J. Syst. Evol. Microbiol.">
        <title>Halobacillus salinus sp. nov., isolated from a salt lake on the coast of the East Sea in Korea.</title>
        <authorList>
            <person name="Yoon J.H."/>
            <person name="Kang K.H."/>
            <person name="Park Y.H."/>
        </authorList>
    </citation>
    <scope>NUCLEOTIDE SEQUENCE [LARGE SCALE GENOMIC DNA]</scope>
    <source>
        <strain evidence="3 4">HSL-3</strain>
    </source>
</reference>
<dbReference type="PROSITE" id="PS51729">
    <property type="entry name" value="GNAT_YJDJ"/>
    <property type="match status" value="1"/>
</dbReference>
<sequence>MSDIQEKKNLLYIGDEEEPMAHLAFEEQDGEMIITSTVVDPDHRNQGLGTDLIDHAVNYARKHKLIIDPACPFAYEVMKDTPEYQVVMKEK</sequence>
<dbReference type="InterPro" id="IPR000182">
    <property type="entry name" value="GNAT_dom"/>
</dbReference>
<dbReference type="PANTHER" id="PTHR31435:SF10">
    <property type="entry name" value="BSR4717 PROTEIN"/>
    <property type="match status" value="1"/>
</dbReference>
<dbReference type="InterPro" id="IPR016181">
    <property type="entry name" value="Acyl_CoA_acyltransferase"/>
</dbReference>
<protein>
    <submittedName>
        <fullName evidence="3">N-acetyltransferase</fullName>
    </submittedName>
</protein>
<evidence type="ECO:0000313" key="4">
    <source>
        <dbReference type="Proteomes" id="UP000297982"/>
    </source>
</evidence>
<accession>A0A4Z0GX86</accession>
<dbReference type="Proteomes" id="UP000297982">
    <property type="component" value="Unassembled WGS sequence"/>
</dbReference>
<dbReference type="STRING" id="192814.GCA_900166575_03707"/>
<dbReference type="CDD" id="cd04301">
    <property type="entry name" value="NAT_SF"/>
    <property type="match status" value="1"/>
</dbReference>
<proteinExistence type="predicted"/>
<dbReference type="PANTHER" id="PTHR31435">
    <property type="entry name" value="PROTEIN NATD1"/>
    <property type="match status" value="1"/>
</dbReference>
<evidence type="ECO:0000259" key="2">
    <source>
        <dbReference type="PROSITE" id="PS51729"/>
    </source>
</evidence>
<gene>
    <name evidence="3" type="ORF">E4663_14700</name>
</gene>
<dbReference type="Gene3D" id="3.40.630.30">
    <property type="match status" value="1"/>
</dbReference>
<dbReference type="PROSITE" id="PS51186">
    <property type="entry name" value="GNAT"/>
    <property type="match status" value="1"/>
</dbReference>
<evidence type="ECO:0000313" key="3">
    <source>
        <dbReference type="EMBL" id="TGB01882.1"/>
    </source>
</evidence>
<dbReference type="InterPro" id="IPR031165">
    <property type="entry name" value="GNAT_YJDJ"/>
</dbReference>
<dbReference type="EMBL" id="SRJC01000004">
    <property type="protein sequence ID" value="TGB01882.1"/>
    <property type="molecule type" value="Genomic_DNA"/>
</dbReference>
<comment type="caution">
    <text evidence="3">The sequence shown here is derived from an EMBL/GenBank/DDBJ whole genome shotgun (WGS) entry which is preliminary data.</text>
</comment>
<feature type="domain" description="N-acetyltransferase" evidence="1">
    <location>
        <begin position="1"/>
        <end position="91"/>
    </location>
</feature>
<dbReference type="SUPFAM" id="SSF55729">
    <property type="entry name" value="Acyl-CoA N-acyltransferases (Nat)"/>
    <property type="match status" value="1"/>
</dbReference>
<dbReference type="RefSeq" id="WP_135328180.1">
    <property type="nucleotide sequence ID" value="NZ_SRJC01000004.1"/>
</dbReference>
<feature type="domain" description="N-acetyltransferase" evidence="2">
    <location>
        <begin position="3"/>
        <end position="89"/>
    </location>
</feature>
<evidence type="ECO:0000259" key="1">
    <source>
        <dbReference type="PROSITE" id="PS51186"/>
    </source>
</evidence>
<keyword evidence="4" id="KW-1185">Reference proteome</keyword>
<keyword evidence="3" id="KW-0808">Transferase</keyword>
<name>A0A4Z0GX86_9BACI</name>
<dbReference type="InterPro" id="IPR045057">
    <property type="entry name" value="Gcn5-rel_NAT"/>
</dbReference>